<sequence length="476" mass="52812">MASIDRYRPLPREGYQPPVISVSVTTTTATTTTTTAPTNNRLESASTSTSTSKSPSRRRDVPPPVPSPPTHSSRTSPPRPHSRRSVPSPTSSPITSAPLAMADQWFFTSAEVLSSPSILDGLPPAEERLRRAKGVNFIYQAGVLLELPQITLYVAGVFFHRFYMRRSMVEEKQGIHHYNIAATALFLANKTEENCRKTKDIIIAVAKVAQKNPKLIVDEQSKEYWRWRDSILMYEEVMLECLTFDVMIDNPHFKLYEFLGQVGLIHNKNLRHAAWAFCNDSCLTVLPLLMEARDIAIASIFFASTFTTERVEDQSGEPWWRALGANEDHCAKAIEVLKEFYIENPLRKSENPYSGSPNFNLENTRRRGDEPSSSNNASPGTDRETQSPKARVNGMGEDAAQREIDMAAAESASQMAPGDSDAALKEAANSLTVHPSTNGDGLISPSKRKGMDSLASEGPEEKRQRLSSDDEGEVHE</sequence>
<dbReference type="PANTHER" id="PTHR10026">
    <property type="entry name" value="CYCLIN"/>
    <property type="match status" value="1"/>
</dbReference>
<evidence type="ECO:0000256" key="4">
    <source>
        <dbReference type="SAM" id="MobiDB-lite"/>
    </source>
</evidence>
<comment type="caution">
    <text evidence="7">The sequence shown here is derived from an EMBL/GenBank/DDBJ whole genome shotgun (WGS) entry which is preliminary data.</text>
</comment>
<feature type="region of interest" description="Disordered" evidence="4">
    <location>
        <begin position="351"/>
        <end position="476"/>
    </location>
</feature>
<feature type="transmembrane region" description="Helical" evidence="5">
    <location>
        <begin position="137"/>
        <end position="159"/>
    </location>
</feature>
<dbReference type="InterPro" id="IPR036915">
    <property type="entry name" value="Cyclin-like_sf"/>
</dbReference>
<comment type="similarity">
    <text evidence="1">Belongs to the cyclin family. Cyclin C subfamily.</text>
</comment>
<dbReference type="InterPro" id="IPR006671">
    <property type="entry name" value="Cyclin_N"/>
</dbReference>
<feature type="compositionally biased region" description="Basic and acidic residues" evidence="4">
    <location>
        <begin position="1"/>
        <end position="11"/>
    </location>
</feature>
<evidence type="ECO:0000256" key="1">
    <source>
        <dbReference type="ARBA" id="ARBA00008638"/>
    </source>
</evidence>
<gene>
    <name evidence="7" type="ORF">FHL15_000893</name>
</gene>
<feature type="compositionally biased region" description="Polar residues" evidence="4">
    <location>
        <begin position="429"/>
        <end position="439"/>
    </location>
</feature>
<evidence type="ECO:0000256" key="2">
    <source>
        <dbReference type="ARBA" id="ARBA00014912"/>
    </source>
</evidence>
<dbReference type="CDD" id="cd20546">
    <property type="entry name" value="CYCLIN_SpCG1C_ScCTK2-like_rpt2"/>
    <property type="match status" value="1"/>
</dbReference>
<protein>
    <recommendedName>
        <fullName evidence="2">RNA polymerase II holoenzyme cyclin-like subunit</fullName>
    </recommendedName>
</protein>
<feature type="compositionally biased region" description="Low complexity" evidence="4">
    <location>
        <begin position="25"/>
        <end position="54"/>
    </location>
</feature>
<evidence type="ECO:0000313" key="7">
    <source>
        <dbReference type="EMBL" id="TRX98248.1"/>
    </source>
</evidence>
<dbReference type="GO" id="GO:0006357">
    <property type="term" value="P:regulation of transcription by RNA polymerase II"/>
    <property type="evidence" value="ECO:0007669"/>
    <property type="project" value="InterPro"/>
</dbReference>
<keyword evidence="5" id="KW-1133">Transmembrane helix</keyword>
<accession>A0A553IDG7</accession>
<dbReference type="InterPro" id="IPR043198">
    <property type="entry name" value="Cyclin/Ssn8"/>
</dbReference>
<dbReference type="STRING" id="2512241.A0A553IDG7"/>
<proteinExistence type="inferred from homology"/>
<dbReference type="Gene3D" id="1.10.472.10">
    <property type="entry name" value="Cyclin-like"/>
    <property type="match status" value="2"/>
</dbReference>
<keyword evidence="5" id="KW-0812">Transmembrane</keyword>
<feature type="compositionally biased region" description="Basic and acidic residues" evidence="4">
    <location>
        <begin position="459"/>
        <end position="476"/>
    </location>
</feature>
<dbReference type="AlphaFoldDB" id="A0A553IDG7"/>
<dbReference type="SUPFAM" id="SSF47954">
    <property type="entry name" value="Cyclin-like"/>
    <property type="match status" value="2"/>
</dbReference>
<feature type="region of interest" description="Disordered" evidence="4">
    <location>
        <begin position="1"/>
        <end position="94"/>
    </location>
</feature>
<dbReference type="Proteomes" id="UP000319160">
    <property type="component" value="Unassembled WGS sequence"/>
</dbReference>
<keyword evidence="3" id="KW-0195">Cyclin</keyword>
<dbReference type="Pfam" id="PF00134">
    <property type="entry name" value="Cyclin_N"/>
    <property type="match status" value="1"/>
</dbReference>
<dbReference type="OrthoDB" id="25002at2759"/>
<feature type="domain" description="Cyclin-like" evidence="6">
    <location>
        <begin position="136"/>
        <end position="240"/>
    </location>
</feature>
<reference evidence="8" key="1">
    <citation type="submission" date="2019-06" db="EMBL/GenBank/DDBJ databases">
        <title>Draft genome sequence of the griseofulvin-producing fungus Xylaria cubensis strain G536.</title>
        <authorList>
            <person name="Mead M.E."/>
            <person name="Raja H.A."/>
            <person name="Steenwyk J.L."/>
            <person name="Knowles S.L."/>
            <person name="Oberlies N.H."/>
            <person name="Rokas A."/>
        </authorList>
    </citation>
    <scope>NUCLEOTIDE SEQUENCE [LARGE SCALE GENOMIC DNA]</scope>
    <source>
        <strain evidence="8">G536</strain>
    </source>
</reference>
<evidence type="ECO:0000259" key="6">
    <source>
        <dbReference type="SMART" id="SM00385"/>
    </source>
</evidence>
<dbReference type="SMART" id="SM00385">
    <property type="entry name" value="CYCLIN"/>
    <property type="match status" value="1"/>
</dbReference>
<evidence type="ECO:0000313" key="8">
    <source>
        <dbReference type="Proteomes" id="UP000319160"/>
    </source>
</evidence>
<keyword evidence="5" id="KW-0472">Membrane</keyword>
<dbReference type="FunFam" id="1.10.472.10:FF:000072">
    <property type="entry name" value="Cyclin Pch1"/>
    <property type="match status" value="1"/>
</dbReference>
<dbReference type="EMBL" id="VFLP01000003">
    <property type="protein sequence ID" value="TRX98248.1"/>
    <property type="molecule type" value="Genomic_DNA"/>
</dbReference>
<keyword evidence="8" id="KW-1185">Reference proteome</keyword>
<name>A0A553IDG7_9PEZI</name>
<dbReference type="GO" id="GO:0016538">
    <property type="term" value="F:cyclin-dependent protein serine/threonine kinase regulator activity"/>
    <property type="evidence" value="ECO:0007669"/>
    <property type="project" value="InterPro"/>
</dbReference>
<evidence type="ECO:0000256" key="3">
    <source>
        <dbReference type="RuleBase" id="RU000383"/>
    </source>
</evidence>
<feature type="compositionally biased region" description="Polar residues" evidence="4">
    <location>
        <begin position="351"/>
        <end position="362"/>
    </location>
</feature>
<evidence type="ECO:0000256" key="5">
    <source>
        <dbReference type="SAM" id="Phobius"/>
    </source>
</evidence>
<dbReference type="InterPro" id="IPR013763">
    <property type="entry name" value="Cyclin-like_dom"/>
</dbReference>
<organism evidence="7 8">
    <name type="scientific">Xylaria flabelliformis</name>
    <dbReference type="NCBI Taxonomy" id="2512241"/>
    <lineage>
        <taxon>Eukaryota</taxon>
        <taxon>Fungi</taxon>
        <taxon>Dikarya</taxon>
        <taxon>Ascomycota</taxon>
        <taxon>Pezizomycotina</taxon>
        <taxon>Sordariomycetes</taxon>
        <taxon>Xylariomycetidae</taxon>
        <taxon>Xylariales</taxon>
        <taxon>Xylariaceae</taxon>
        <taxon>Xylaria</taxon>
    </lineage>
</organism>